<keyword evidence="6" id="KW-1185">Reference proteome</keyword>
<dbReference type="GO" id="GO:0000976">
    <property type="term" value="F:transcription cis-regulatory region binding"/>
    <property type="evidence" value="ECO:0007669"/>
    <property type="project" value="TreeGrafter"/>
</dbReference>
<keyword evidence="3" id="KW-0804">Transcription</keyword>
<dbReference type="Proteomes" id="UP000236919">
    <property type="component" value="Unassembled WGS sequence"/>
</dbReference>
<name>A0A2S4MBA8_9HYPH</name>
<dbReference type="PANTHER" id="PTHR30146">
    <property type="entry name" value="LACI-RELATED TRANSCRIPTIONAL REPRESSOR"/>
    <property type="match status" value="1"/>
</dbReference>
<sequence>MTGKSPPPETTPPGRTVNAPAVLNGRGRVTLQIIADNLAVSTATVSLALRGSPLVAEATRARVQQIAREMGYSYNRSAASLRTDRTNILGVGFHDITNPYFAELLAAIEETATAHGRSILLGTYAESLERQDRVLSTLKEYRPDGMIICAAGGSTPAAFEHLIAAGVPLVQLSREIIGLDLDFVGSDDRQGTVLAVEHLIALGHRRIAFLGESQSISTGRNRYAGYCGTLARHDMPLDPAIVYSAYGTRENGLKGIQAVLDVDDPPTAAVCFNDLTAFGAMMGLRHRGLEAGVDFSLIGCDDVQEAAQWYPALTTIRNFQDEMGRKSAEFLIKRIAEPGAPTRRLLLTPELVLRATTAPPRR</sequence>
<comment type="caution">
    <text evidence="5">The sequence shown here is derived from an EMBL/GenBank/DDBJ whole genome shotgun (WGS) entry which is preliminary data.</text>
</comment>
<evidence type="ECO:0000313" key="6">
    <source>
        <dbReference type="Proteomes" id="UP000236919"/>
    </source>
</evidence>
<keyword evidence="2" id="KW-0238">DNA-binding</keyword>
<keyword evidence="1" id="KW-0805">Transcription regulation</keyword>
<proteinExistence type="predicted"/>
<dbReference type="Gene3D" id="3.40.50.2300">
    <property type="match status" value="2"/>
</dbReference>
<dbReference type="InterPro" id="IPR010982">
    <property type="entry name" value="Lambda_DNA-bd_dom_sf"/>
</dbReference>
<accession>A0A2S4MBA8</accession>
<dbReference type="Pfam" id="PF00532">
    <property type="entry name" value="Peripla_BP_1"/>
    <property type="match status" value="1"/>
</dbReference>
<dbReference type="InterPro" id="IPR001761">
    <property type="entry name" value="Peripla_BP/Lac1_sug-bd_dom"/>
</dbReference>
<dbReference type="EMBL" id="PQFZ01000006">
    <property type="protein sequence ID" value="POR51777.1"/>
    <property type="molecule type" value="Genomic_DNA"/>
</dbReference>
<dbReference type="RefSeq" id="WP_103718374.1">
    <property type="nucleotide sequence ID" value="NZ_PQFZ01000006.1"/>
</dbReference>
<dbReference type="Pfam" id="PF00356">
    <property type="entry name" value="LacI"/>
    <property type="match status" value="1"/>
</dbReference>
<dbReference type="SUPFAM" id="SSF53822">
    <property type="entry name" value="Periplasmic binding protein-like I"/>
    <property type="match status" value="1"/>
</dbReference>
<dbReference type="CDD" id="cd06289">
    <property type="entry name" value="PBP1_MalI-like"/>
    <property type="match status" value="1"/>
</dbReference>
<dbReference type="PANTHER" id="PTHR30146:SF109">
    <property type="entry name" value="HTH-TYPE TRANSCRIPTIONAL REGULATOR GALS"/>
    <property type="match status" value="1"/>
</dbReference>
<dbReference type="InterPro" id="IPR028082">
    <property type="entry name" value="Peripla_BP_I"/>
</dbReference>
<feature type="domain" description="HTH lacI-type" evidence="4">
    <location>
        <begin position="29"/>
        <end position="83"/>
    </location>
</feature>
<dbReference type="CDD" id="cd01392">
    <property type="entry name" value="HTH_LacI"/>
    <property type="match status" value="1"/>
</dbReference>
<gene>
    <name evidence="5" type="ORF">CYD53_10659</name>
</gene>
<evidence type="ECO:0000259" key="4">
    <source>
        <dbReference type="PROSITE" id="PS50932"/>
    </source>
</evidence>
<dbReference type="SUPFAM" id="SSF47413">
    <property type="entry name" value="lambda repressor-like DNA-binding domains"/>
    <property type="match status" value="1"/>
</dbReference>
<evidence type="ECO:0000256" key="2">
    <source>
        <dbReference type="ARBA" id="ARBA00023125"/>
    </source>
</evidence>
<evidence type="ECO:0000256" key="1">
    <source>
        <dbReference type="ARBA" id="ARBA00023015"/>
    </source>
</evidence>
<protein>
    <submittedName>
        <fullName evidence="5">LacI family transcriptional regulator</fullName>
    </submittedName>
</protein>
<dbReference type="Gene3D" id="1.10.260.40">
    <property type="entry name" value="lambda repressor-like DNA-binding domains"/>
    <property type="match status" value="1"/>
</dbReference>
<dbReference type="PROSITE" id="PS50932">
    <property type="entry name" value="HTH_LACI_2"/>
    <property type="match status" value="1"/>
</dbReference>
<dbReference type="OrthoDB" id="7170131at2"/>
<dbReference type="SMART" id="SM00354">
    <property type="entry name" value="HTH_LACI"/>
    <property type="match status" value="1"/>
</dbReference>
<dbReference type="InterPro" id="IPR000843">
    <property type="entry name" value="HTH_LacI"/>
</dbReference>
<reference evidence="5 6" key="1">
    <citation type="submission" date="2018-01" db="EMBL/GenBank/DDBJ databases">
        <title>Genomic Encyclopedia of Type Strains, Phase III (KMG-III): the genomes of soil and plant-associated and newly described type strains.</title>
        <authorList>
            <person name="Whitman W."/>
        </authorList>
    </citation>
    <scope>NUCLEOTIDE SEQUENCE [LARGE SCALE GENOMIC DNA]</scope>
    <source>
        <strain evidence="5 6">1131</strain>
    </source>
</reference>
<evidence type="ECO:0000256" key="3">
    <source>
        <dbReference type="ARBA" id="ARBA00023163"/>
    </source>
</evidence>
<dbReference type="GO" id="GO:0003700">
    <property type="term" value="F:DNA-binding transcription factor activity"/>
    <property type="evidence" value="ECO:0007669"/>
    <property type="project" value="TreeGrafter"/>
</dbReference>
<dbReference type="AlphaFoldDB" id="A0A2S4MBA8"/>
<organism evidence="5 6">
    <name type="scientific">Bosea psychrotolerans</name>
    <dbReference type="NCBI Taxonomy" id="1871628"/>
    <lineage>
        <taxon>Bacteria</taxon>
        <taxon>Pseudomonadati</taxon>
        <taxon>Pseudomonadota</taxon>
        <taxon>Alphaproteobacteria</taxon>
        <taxon>Hyphomicrobiales</taxon>
        <taxon>Boseaceae</taxon>
        <taxon>Bosea</taxon>
    </lineage>
</organism>
<evidence type="ECO:0000313" key="5">
    <source>
        <dbReference type="EMBL" id="POR51777.1"/>
    </source>
</evidence>